<accession>A0AAD6WQG4</accession>
<comment type="caution">
    <text evidence="1">The sequence shown here is derived from an EMBL/GenBank/DDBJ whole genome shotgun (WGS) entry which is preliminary data.</text>
</comment>
<sequence>MLPPSLFAGLGATAITLTTRSIEDLRRHERVLQNLGVNLRPLWWMEREEGIHVRLIRVRVLTKGCADTARREVAQLEGPGDLDVKLEVPGQLCAEWLESKVLGREVGGRERNVGINEHPRVIAPLIAHGPSAEFETLV</sequence>
<reference evidence="1" key="1">
    <citation type="submission" date="2023-03" db="EMBL/GenBank/DDBJ databases">
        <title>Massive genome expansion in bonnet fungi (Mycena s.s.) driven by repeated elements and novel gene families across ecological guilds.</title>
        <authorList>
            <consortium name="Lawrence Berkeley National Laboratory"/>
            <person name="Harder C.B."/>
            <person name="Miyauchi S."/>
            <person name="Viragh M."/>
            <person name="Kuo A."/>
            <person name="Thoen E."/>
            <person name="Andreopoulos B."/>
            <person name="Lu D."/>
            <person name="Skrede I."/>
            <person name="Drula E."/>
            <person name="Henrissat B."/>
            <person name="Morin E."/>
            <person name="Kohler A."/>
            <person name="Barry K."/>
            <person name="LaButti K."/>
            <person name="Morin E."/>
            <person name="Salamov A."/>
            <person name="Lipzen A."/>
            <person name="Mereny Z."/>
            <person name="Hegedus B."/>
            <person name="Baldrian P."/>
            <person name="Stursova M."/>
            <person name="Weitz H."/>
            <person name="Taylor A."/>
            <person name="Grigoriev I.V."/>
            <person name="Nagy L.G."/>
            <person name="Martin F."/>
            <person name="Kauserud H."/>
        </authorList>
    </citation>
    <scope>NUCLEOTIDE SEQUENCE</scope>
    <source>
        <strain evidence="1">CBHHK200</strain>
    </source>
</reference>
<dbReference type="Proteomes" id="UP001218188">
    <property type="component" value="Unassembled WGS sequence"/>
</dbReference>
<organism evidence="1 2">
    <name type="scientific">Mycena alexandri</name>
    <dbReference type="NCBI Taxonomy" id="1745969"/>
    <lineage>
        <taxon>Eukaryota</taxon>
        <taxon>Fungi</taxon>
        <taxon>Dikarya</taxon>
        <taxon>Basidiomycota</taxon>
        <taxon>Agaricomycotina</taxon>
        <taxon>Agaricomycetes</taxon>
        <taxon>Agaricomycetidae</taxon>
        <taxon>Agaricales</taxon>
        <taxon>Marasmiineae</taxon>
        <taxon>Mycenaceae</taxon>
        <taxon>Mycena</taxon>
    </lineage>
</organism>
<proteinExistence type="predicted"/>
<keyword evidence="2" id="KW-1185">Reference proteome</keyword>
<name>A0AAD6WQG4_9AGAR</name>
<evidence type="ECO:0000313" key="1">
    <source>
        <dbReference type="EMBL" id="KAJ7021397.1"/>
    </source>
</evidence>
<evidence type="ECO:0000313" key="2">
    <source>
        <dbReference type="Proteomes" id="UP001218188"/>
    </source>
</evidence>
<dbReference type="AlphaFoldDB" id="A0AAD6WQG4"/>
<dbReference type="EMBL" id="JARJCM010000233">
    <property type="protein sequence ID" value="KAJ7021397.1"/>
    <property type="molecule type" value="Genomic_DNA"/>
</dbReference>
<protein>
    <submittedName>
        <fullName evidence="1">Uncharacterized protein</fullName>
    </submittedName>
</protein>
<gene>
    <name evidence="1" type="ORF">C8F04DRAFT_1195524</name>
</gene>